<proteinExistence type="predicted"/>
<dbReference type="KEGG" id="amaq:GO499_15990"/>
<dbReference type="PANTHER" id="PTHR30570">
    <property type="entry name" value="PERIPLASMIC PHOSPHATE BINDING COMPONENT OF PHOSPHATE ABC TRANSPORTER"/>
    <property type="match status" value="1"/>
</dbReference>
<feature type="domain" description="OmpA-like" evidence="4">
    <location>
        <begin position="396"/>
        <end position="518"/>
    </location>
</feature>
<evidence type="ECO:0000256" key="3">
    <source>
        <dbReference type="SAM" id="SignalP"/>
    </source>
</evidence>
<feature type="chain" id="PRO_5026868663" evidence="3">
    <location>
        <begin position="29"/>
        <end position="518"/>
    </location>
</feature>
<dbReference type="Gene3D" id="3.40.190.10">
    <property type="entry name" value="Periplasmic binding protein-like II"/>
    <property type="match status" value="2"/>
</dbReference>
<keyword evidence="1 3" id="KW-0732">Signal</keyword>
<dbReference type="PROSITE" id="PS51123">
    <property type="entry name" value="OMPA_2"/>
    <property type="match status" value="1"/>
</dbReference>
<dbReference type="SUPFAM" id="SSF53850">
    <property type="entry name" value="Periplasmic binding protein-like II"/>
    <property type="match status" value="1"/>
</dbReference>
<evidence type="ECO:0000256" key="1">
    <source>
        <dbReference type="ARBA" id="ARBA00022729"/>
    </source>
</evidence>
<dbReference type="Pfam" id="PF00691">
    <property type="entry name" value="OmpA"/>
    <property type="match status" value="1"/>
</dbReference>
<organism evidence="5 6">
    <name type="scientific">Algicella marina</name>
    <dbReference type="NCBI Taxonomy" id="2683284"/>
    <lineage>
        <taxon>Bacteria</taxon>
        <taxon>Pseudomonadati</taxon>
        <taxon>Pseudomonadota</taxon>
        <taxon>Alphaproteobacteria</taxon>
        <taxon>Rhodobacterales</taxon>
        <taxon>Paracoccaceae</taxon>
        <taxon>Algicella</taxon>
    </lineage>
</organism>
<dbReference type="GO" id="GO:0016020">
    <property type="term" value="C:membrane"/>
    <property type="evidence" value="ECO:0007669"/>
    <property type="project" value="UniProtKB-UniRule"/>
</dbReference>
<dbReference type="Proteomes" id="UP000464495">
    <property type="component" value="Chromosome"/>
</dbReference>
<sequence>MYPVQYREVRTRFSGIFKPLSVSSAALAVALMCTAPSVVSGEEVVLKSNDGSTYLKGDLLSYDGEMFRLGTTIGTLQIAALSVECEGAACPSARTSEMPLRVLGGTPKVADLIGALVFGLGEEMNTRPQQRMISPEKMSFLLNGTDPDDPHQIVVASGDAAADTRALHDGHADMLIGSRLEVEGEDMAKYLLAHDAMVALVSPQSPRNALTLQDLSGVLRGTVTNWSELGGPDLRIVLAWPEDDPELMSALTARFGTLTEHGRRMSADRMADFVRRTPAAIGFSRYSNRRSAKPMTLVSDCGLVTAITDFTIRTGDYPLSLPVNLYHKAGGGGPDANSLIKFAMSREGRELISDAGLIAPGMATTGIDALGPFMISAVTAARGEAELADIQDLFNHLVGAERTSAVLRFDSGSYRINVATHGDLSELAADLAGRLGDHSELVIVGFTDEVEASQQRRDLARARSEAVRDGLLAAGLPENTTARIQTLAYEAIAPIGCNSDPEGRAQNRRVELWVRQAS</sequence>
<keyword evidence="6" id="KW-1185">Reference proteome</keyword>
<dbReference type="InterPro" id="IPR036737">
    <property type="entry name" value="OmpA-like_sf"/>
</dbReference>
<evidence type="ECO:0000256" key="2">
    <source>
        <dbReference type="PROSITE-ProRule" id="PRU00473"/>
    </source>
</evidence>
<dbReference type="InterPro" id="IPR024370">
    <property type="entry name" value="PBP_domain"/>
</dbReference>
<dbReference type="EMBL" id="CP046620">
    <property type="protein sequence ID" value="QHQ36565.1"/>
    <property type="molecule type" value="Genomic_DNA"/>
</dbReference>
<keyword evidence="2" id="KW-0472">Membrane</keyword>
<evidence type="ECO:0000313" key="5">
    <source>
        <dbReference type="EMBL" id="QHQ36565.1"/>
    </source>
</evidence>
<accession>A0A6P1T480</accession>
<reference evidence="5 6" key="1">
    <citation type="submission" date="2019-12" db="EMBL/GenBank/DDBJ databases">
        <title>Complete genome sequence of Algicella marina strain 9Alg 56(T) isolated from the red alga Tichocarpus crinitus.</title>
        <authorList>
            <person name="Kim S.-G."/>
            <person name="Nedashkovskaya O.I."/>
        </authorList>
    </citation>
    <scope>NUCLEOTIDE SEQUENCE [LARGE SCALE GENOMIC DNA]</scope>
    <source>
        <strain evidence="5 6">9Alg 56</strain>
    </source>
</reference>
<dbReference type="PANTHER" id="PTHR30570:SF1">
    <property type="entry name" value="PHOSPHATE-BINDING PROTEIN PSTS"/>
    <property type="match status" value="1"/>
</dbReference>
<gene>
    <name evidence="5" type="ORF">GO499_15990</name>
</gene>
<dbReference type="AlphaFoldDB" id="A0A6P1T480"/>
<dbReference type="CDD" id="cd07185">
    <property type="entry name" value="OmpA_C-like"/>
    <property type="match status" value="1"/>
</dbReference>
<protein>
    <submittedName>
        <fullName evidence="5">OmpA family protein</fullName>
    </submittedName>
</protein>
<dbReference type="Gene3D" id="3.30.1330.60">
    <property type="entry name" value="OmpA-like domain"/>
    <property type="match status" value="1"/>
</dbReference>
<dbReference type="SUPFAM" id="SSF103088">
    <property type="entry name" value="OmpA-like"/>
    <property type="match status" value="1"/>
</dbReference>
<feature type="signal peptide" evidence="3">
    <location>
        <begin position="1"/>
        <end position="28"/>
    </location>
</feature>
<evidence type="ECO:0000313" key="6">
    <source>
        <dbReference type="Proteomes" id="UP000464495"/>
    </source>
</evidence>
<dbReference type="InterPro" id="IPR050811">
    <property type="entry name" value="Phosphate_ABC_transporter"/>
</dbReference>
<dbReference type="InterPro" id="IPR006665">
    <property type="entry name" value="OmpA-like"/>
</dbReference>
<dbReference type="Pfam" id="PF12849">
    <property type="entry name" value="PBP_like_2"/>
    <property type="match status" value="1"/>
</dbReference>
<evidence type="ECO:0000259" key="4">
    <source>
        <dbReference type="PROSITE" id="PS51123"/>
    </source>
</evidence>
<name>A0A6P1T480_9RHOB</name>